<dbReference type="Gene3D" id="2.60.120.1440">
    <property type="match status" value="1"/>
</dbReference>
<dbReference type="PANTHER" id="PTHR30273:SF2">
    <property type="entry name" value="PROTEIN FECR"/>
    <property type="match status" value="1"/>
</dbReference>
<dbReference type="PIRSF" id="PIRSF018266">
    <property type="entry name" value="FecR"/>
    <property type="match status" value="1"/>
</dbReference>
<organism evidence="4 5">
    <name type="scientific">Sphingobacterium corticis</name>
    <dbReference type="NCBI Taxonomy" id="1812823"/>
    <lineage>
        <taxon>Bacteria</taxon>
        <taxon>Pseudomonadati</taxon>
        <taxon>Bacteroidota</taxon>
        <taxon>Sphingobacteriia</taxon>
        <taxon>Sphingobacteriales</taxon>
        <taxon>Sphingobacteriaceae</taxon>
        <taxon>Sphingobacterium</taxon>
    </lineage>
</organism>
<gene>
    <name evidence="4" type="ORF">ACFSQ3_10025</name>
</gene>
<evidence type="ECO:0000259" key="2">
    <source>
        <dbReference type="Pfam" id="PF04773"/>
    </source>
</evidence>
<dbReference type="Pfam" id="PF16344">
    <property type="entry name" value="FecR_C"/>
    <property type="match status" value="1"/>
</dbReference>
<keyword evidence="1" id="KW-1133">Transmembrane helix</keyword>
<dbReference type="Proteomes" id="UP001597393">
    <property type="component" value="Unassembled WGS sequence"/>
</dbReference>
<dbReference type="Gene3D" id="3.55.50.30">
    <property type="match status" value="1"/>
</dbReference>
<feature type="domain" description="Protein FecR C-terminal" evidence="3">
    <location>
        <begin position="268"/>
        <end position="332"/>
    </location>
</feature>
<feature type="transmembrane region" description="Helical" evidence="1">
    <location>
        <begin position="70"/>
        <end position="91"/>
    </location>
</feature>
<name>A0ABW5NKQ2_9SPHI</name>
<dbReference type="RefSeq" id="WP_380869417.1">
    <property type="nucleotide sequence ID" value="NZ_JBHUMA010000006.1"/>
</dbReference>
<comment type="caution">
    <text evidence="4">The sequence shown here is derived from an EMBL/GenBank/DDBJ whole genome shotgun (WGS) entry which is preliminary data.</text>
</comment>
<dbReference type="InterPro" id="IPR032508">
    <property type="entry name" value="FecR_C"/>
</dbReference>
<feature type="domain" description="FecR protein" evidence="2">
    <location>
        <begin position="125"/>
        <end position="213"/>
    </location>
</feature>
<sequence>MSEEKKGLQELIQAYSEGRCTPEEIVQLKEWLKSVRVSEERASKDDIKLLKQRIDERIGSKQTKLRSLQIYRIAAIAASMVLCLGISMYFYSNSFKQRDLLVEGIANVVIPEAVSRLQVYANHGNQKRSILLSDGTKITLMPNATVHLVDGFDRKRRNVYLKGKARFDVFKDKNRPFSVITGEYHTTALGTVFWVDHSSDKHQPSVKLLSGKVAISKKTRKSPAVILATLNPGDIWKNGSQISAISNMPKEVSKESKPEIFTLEAGILAFHHTPLEEVFERLSQNFDVQFDCTNADLKGMNFYGNYDSKTPLSTIIHHIMLTHQLSIEKSDDDSSYIVSKKSINPKND</sequence>
<dbReference type="InterPro" id="IPR006860">
    <property type="entry name" value="FecR"/>
</dbReference>
<keyword evidence="5" id="KW-1185">Reference proteome</keyword>
<dbReference type="EMBL" id="JBHUMA010000006">
    <property type="protein sequence ID" value="MFD2599291.1"/>
    <property type="molecule type" value="Genomic_DNA"/>
</dbReference>
<reference evidence="5" key="1">
    <citation type="journal article" date="2019" name="Int. J. Syst. Evol. Microbiol.">
        <title>The Global Catalogue of Microorganisms (GCM) 10K type strain sequencing project: providing services to taxonomists for standard genome sequencing and annotation.</title>
        <authorList>
            <consortium name="The Broad Institute Genomics Platform"/>
            <consortium name="The Broad Institute Genome Sequencing Center for Infectious Disease"/>
            <person name="Wu L."/>
            <person name="Ma J."/>
        </authorList>
    </citation>
    <scope>NUCLEOTIDE SEQUENCE [LARGE SCALE GENOMIC DNA]</scope>
    <source>
        <strain evidence="5">KCTC 42248</strain>
    </source>
</reference>
<keyword evidence="1" id="KW-0472">Membrane</keyword>
<protein>
    <submittedName>
        <fullName evidence="4">FecR family protein</fullName>
    </submittedName>
</protein>
<dbReference type="InterPro" id="IPR012373">
    <property type="entry name" value="Ferrdict_sens_TM"/>
</dbReference>
<dbReference type="PANTHER" id="PTHR30273">
    <property type="entry name" value="PERIPLASMIC SIGNAL SENSOR AND SIGMA FACTOR ACTIVATOR FECR-RELATED"/>
    <property type="match status" value="1"/>
</dbReference>
<evidence type="ECO:0000313" key="5">
    <source>
        <dbReference type="Proteomes" id="UP001597393"/>
    </source>
</evidence>
<keyword evidence="1" id="KW-0812">Transmembrane</keyword>
<evidence type="ECO:0000259" key="3">
    <source>
        <dbReference type="Pfam" id="PF16344"/>
    </source>
</evidence>
<evidence type="ECO:0000313" key="4">
    <source>
        <dbReference type="EMBL" id="MFD2599291.1"/>
    </source>
</evidence>
<proteinExistence type="predicted"/>
<dbReference type="Pfam" id="PF04773">
    <property type="entry name" value="FecR"/>
    <property type="match status" value="1"/>
</dbReference>
<evidence type="ECO:0000256" key="1">
    <source>
        <dbReference type="SAM" id="Phobius"/>
    </source>
</evidence>
<accession>A0ABW5NKQ2</accession>